<evidence type="ECO:0008006" key="4">
    <source>
        <dbReference type="Google" id="ProtNLM"/>
    </source>
</evidence>
<accession>A0A024GT14</accession>
<keyword evidence="3" id="KW-1185">Reference proteome</keyword>
<protein>
    <recommendedName>
        <fullName evidence="4">Secreted protein</fullName>
    </recommendedName>
</protein>
<sequence length="75" mass="8340">MAIWLSFLIVSTKFVTADPNLRQSTSTSASVLSGDTYCAMTFSKSRNFRSLSPNLADFFLHESTALSKRSKSNLR</sequence>
<dbReference type="Proteomes" id="UP000053237">
    <property type="component" value="Unassembled WGS sequence"/>
</dbReference>
<proteinExistence type="predicted"/>
<comment type="caution">
    <text evidence="2">The sequence shown here is derived from an EMBL/GenBank/DDBJ whole genome shotgun (WGS) entry which is preliminary data.</text>
</comment>
<evidence type="ECO:0000256" key="1">
    <source>
        <dbReference type="SAM" id="SignalP"/>
    </source>
</evidence>
<evidence type="ECO:0000313" key="2">
    <source>
        <dbReference type="EMBL" id="CCI49474.1"/>
    </source>
</evidence>
<dbReference type="EMBL" id="CAIX01000302">
    <property type="protein sequence ID" value="CCI49474.1"/>
    <property type="molecule type" value="Genomic_DNA"/>
</dbReference>
<evidence type="ECO:0000313" key="3">
    <source>
        <dbReference type="Proteomes" id="UP000053237"/>
    </source>
</evidence>
<reference evidence="2 3" key="1">
    <citation type="submission" date="2012-05" db="EMBL/GenBank/DDBJ databases">
        <title>Recombination and specialization in a pathogen metapopulation.</title>
        <authorList>
            <person name="Gardiner A."/>
            <person name="Kemen E."/>
            <person name="Schultz-Larsen T."/>
            <person name="MacLean D."/>
            <person name="Van Oosterhout C."/>
            <person name="Jones J.D.G."/>
        </authorList>
    </citation>
    <scope>NUCLEOTIDE SEQUENCE [LARGE SCALE GENOMIC DNA]</scope>
    <source>
        <strain evidence="2 3">Ac Nc2</strain>
    </source>
</reference>
<keyword evidence="1" id="KW-0732">Signal</keyword>
<feature type="signal peptide" evidence="1">
    <location>
        <begin position="1"/>
        <end position="17"/>
    </location>
</feature>
<gene>
    <name evidence="2" type="ORF">BN9_108090</name>
</gene>
<dbReference type="InParanoid" id="A0A024GT14"/>
<feature type="chain" id="PRO_5001529745" description="Secreted protein" evidence="1">
    <location>
        <begin position="18"/>
        <end position="75"/>
    </location>
</feature>
<name>A0A024GT14_9STRA</name>
<dbReference type="AlphaFoldDB" id="A0A024GT14"/>
<organism evidence="2 3">
    <name type="scientific">Albugo candida</name>
    <dbReference type="NCBI Taxonomy" id="65357"/>
    <lineage>
        <taxon>Eukaryota</taxon>
        <taxon>Sar</taxon>
        <taxon>Stramenopiles</taxon>
        <taxon>Oomycota</taxon>
        <taxon>Peronosporomycetes</taxon>
        <taxon>Albuginales</taxon>
        <taxon>Albuginaceae</taxon>
        <taxon>Albugo</taxon>
    </lineage>
</organism>